<reference evidence="1 2" key="1">
    <citation type="submission" date="2018-05" db="EMBL/GenBank/DDBJ databases">
        <title>The Hungate 1000. A catalogue of reference genomes from the rumen microbiome.</title>
        <authorList>
            <person name="Kelly W."/>
        </authorList>
    </citation>
    <scope>NUCLEOTIDE SEQUENCE [LARGE SCALE GENOMIC DNA]</scope>
    <source>
        <strain evidence="1 2">SAb67</strain>
    </source>
</reference>
<name>A0A315XXP0_RUMFL</name>
<protein>
    <recommendedName>
        <fullName evidence="3">Apea-like HEPN domain-containing protein</fullName>
    </recommendedName>
</protein>
<evidence type="ECO:0000313" key="2">
    <source>
        <dbReference type="Proteomes" id="UP000245720"/>
    </source>
</evidence>
<evidence type="ECO:0000313" key="1">
    <source>
        <dbReference type="EMBL" id="PWJ12237.1"/>
    </source>
</evidence>
<comment type="caution">
    <text evidence="1">The sequence shown here is derived from an EMBL/GenBank/DDBJ whole genome shotgun (WGS) entry which is preliminary data.</text>
</comment>
<dbReference type="EMBL" id="QGDI01000007">
    <property type="protein sequence ID" value="PWJ12237.1"/>
    <property type="molecule type" value="Genomic_DNA"/>
</dbReference>
<dbReference type="AlphaFoldDB" id="A0A315XXP0"/>
<evidence type="ECO:0008006" key="3">
    <source>
        <dbReference type="Google" id="ProtNLM"/>
    </source>
</evidence>
<dbReference type="RefSeq" id="WP_109726695.1">
    <property type="nucleotide sequence ID" value="NZ_QGDI01000007.1"/>
</dbReference>
<sequence>MQIEKKYEQWKSITESDFVTLFIKTWFTYIATLRELNPDVSVFTEDGMPRGDKPFLNAYKSGIMPIVQKRMNSDETLDELYRLYPVAMKKVLEVFPQYFFQTFYILNREFKYADKDIQKDENGKLKERYQVSLHICDQWIIKVYIGLSGYYRTTSYNEEIKFDIDTRDIFKHTTEYIKANKSIDELSILKELYDKLLEKIGDKLSNKDYTNKYNITICRKIQSQLNRFFTSIRLNFEKNYRFPNEINGIYEINTYAVFKQLPYNLFSKSYIDGLTNKEQYFYHRLLQTNGIEWFASFVYSLRNALFHEIISPLDEDWQLIFKSAYLILKKISDICIDTIYRIFSLSEIDENPIIEYVMNNPIDCVNRLADHVEILEVSQISITHFEFDNSLITVSGIIKLKAKLQKGESDDIREETGEILSEEPVVISFEAKLYDDTLEIMSSDNGQKEITFSIAGT</sequence>
<dbReference type="OrthoDB" id="2085485at2"/>
<organism evidence="1 2">
    <name type="scientific">Ruminococcus flavefaciens</name>
    <dbReference type="NCBI Taxonomy" id="1265"/>
    <lineage>
        <taxon>Bacteria</taxon>
        <taxon>Bacillati</taxon>
        <taxon>Bacillota</taxon>
        <taxon>Clostridia</taxon>
        <taxon>Eubacteriales</taxon>
        <taxon>Oscillospiraceae</taxon>
        <taxon>Ruminococcus</taxon>
    </lineage>
</organism>
<accession>A0A315XXP0</accession>
<dbReference type="Proteomes" id="UP000245720">
    <property type="component" value="Unassembled WGS sequence"/>
</dbReference>
<proteinExistence type="predicted"/>
<gene>
    <name evidence="1" type="ORF">IE37_01927</name>
</gene>